<accession>A0A433D1G2</accession>
<dbReference type="EMBL" id="RBNI01008519">
    <property type="protein sequence ID" value="RUP44675.1"/>
    <property type="molecule type" value="Genomic_DNA"/>
</dbReference>
<protein>
    <submittedName>
        <fullName evidence="1">Uncharacterized protein</fullName>
    </submittedName>
</protein>
<sequence length="95" mass="10912">MHYCTGLMFRAAERVRVPAPSIPSHYLRQALAWRPVSFDTFLAGLPARRWETTSTNIMAKALLPIGVKLHFNFGSYENHLFKPKPKFICRNPSTH</sequence>
<proteinExistence type="predicted"/>
<gene>
    <name evidence="1" type="ORF">BC936DRAFT_149147</name>
</gene>
<dbReference type="Proteomes" id="UP000268093">
    <property type="component" value="Unassembled WGS sequence"/>
</dbReference>
<comment type="caution">
    <text evidence="1">The sequence shown here is derived from an EMBL/GenBank/DDBJ whole genome shotgun (WGS) entry which is preliminary data.</text>
</comment>
<dbReference type="AlphaFoldDB" id="A0A433D1G2"/>
<name>A0A433D1G2_9FUNG</name>
<evidence type="ECO:0000313" key="1">
    <source>
        <dbReference type="EMBL" id="RUP44675.1"/>
    </source>
</evidence>
<evidence type="ECO:0000313" key="2">
    <source>
        <dbReference type="Proteomes" id="UP000268093"/>
    </source>
</evidence>
<keyword evidence="2" id="KW-1185">Reference proteome</keyword>
<reference evidence="1 2" key="1">
    <citation type="journal article" date="2018" name="New Phytol.">
        <title>Phylogenomics of Endogonaceae and evolution of mycorrhizas within Mucoromycota.</title>
        <authorList>
            <person name="Chang Y."/>
            <person name="Desiro A."/>
            <person name="Na H."/>
            <person name="Sandor L."/>
            <person name="Lipzen A."/>
            <person name="Clum A."/>
            <person name="Barry K."/>
            <person name="Grigoriev I.V."/>
            <person name="Martin F.M."/>
            <person name="Stajich J.E."/>
            <person name="Smith M.E."/>
            <person name="Bonito G."/>
            <person name="Spatafora J.W."/>
        </authorList>
    </citation>
    <scope>NUCLEOTIDE SEQUENCE [LARGE SCALE GENOMIC DNA]</scope>
    <source>
        <strain evidence="1 2">GMNB39</strain>
    </source>
</reference>
<organism evidence="1 2">
    <name type="scientific">Jimgerdemannia flammicorona</name>
    <dbReference type="NCBI Taxonomy" id="994334"/>
    <lineage>
        <taxon>Eukaryota</taxon>
        <taxon>Fungi</taxon>
        <taxon>Fungi incertae sedis</taxon>
        <taxon>Mucoromycota</taxon>
        <taxon>Mucoromycotina</taxon>
        <taxon>Endogonomycetes</taxon>
        <taxon>Endogonales</taxon>
        <taxon>Endogonaceae</taxon>
        <taxon>Jimgerdemannia</taxon>
    </lineage>
</organism>